<dbReference type="InterPro" id="IPR057290">
    <property type="entry name" value="CHX17_C"/>
</dbReference>
<accession>A0A7J7NN36</accession>
<sequence>MSKCNLFLVGRIPQTMSLIGKSDCSELGPLGSYLASSEISTSASVLVIQQYNTNINLKSLAEESEVYANDVSDA</sequence>
<keyword evidence="3" id="KW-1185">Reference proteome</keyword>
<feature type="domain" description="Cation/H(+) antiporter C-terminal" evidence="1">
    <location>
        <begin position="4"/>
        <end position="52"/>
    </location>
</feature>
<comment type="caution">
    <text evidence="2">The sequence shown here is derived from an EMBL/GenBank/DDBJ whole genome shotgun (WGS) entry which is preliminary data.</text>
</comment>
<organism evidence="2 3">
    <name type="scientific">Kingdonia uniflora</name>
    <dbReference type="NCBI Taxonomy" id="39325"/>
    <lineage>
        <taxon>Eukaryota</taxon>
        <taxon>Viridiplantae</taxon>
        <taxon>Streptophyta</taxon>
        <taxon>Embryophyta</taxon>
        <taxon>Tracheophyta</taxon>
        <taxon>Spermatophyta</taxon>
        <taxon>Magnoliopsida</taxon>
        <taxon>Ranunculales</taxon>
        <taxon>Circaeasteraceae</taxon>
        <taxon>Kingdonia</taxon>
    </lineage>
</organism>
<dbReference type="OrthoDB" id="1701512at2759"/>
<dbReference type="AlphaFoldDB" id="A0A7J7NN36"/>
<evidence type="ECO:0000313" key="2">
    <source>
        <dbReference type="EMBL" id="KAF6168595.1"/>
    </source>
</evidence>
<dbReference type="Pfam" id="PF23259">
    <property type="entry name" value="CHX17_C"/>
    <property type="match status" value="1"/>
</dbReference>
<dbReference type="Proteomes" id="UP000541444">
    <property type="component" value="Unassembled WGS sequence"/>
</dbReference>
<evidence type="ECO:0000259" key="1">
    <source>
        <dbReference type="Pfam" id="PF23259"/>
    </source>
</evidence>
<reference evidence="2 3" key="1">
    <citation type="journal article" date="2020" name="IScience">
        <title>Genome Sequencing of the Endangered Kingdonia uniflora (Circaeasteraceae, Ranunculales) Reveals Potential Mechanisms of Evolutionary Specialization.</title>
        <authorList>
            <person name="Sun Y."/>
            <person name="Deng T."/>
            <person name="Zhang A."/>
            <person name="Moore M.J."/>
            <person name="Landis J.B."/>
            <person name="Lin N."/>
            <person name="Zhang H."/>
            <person name="Zhang X."/>
            <person name="Huang J."/>
            <person name="Zhang X."/>
            <person name="Sun H."/>
            <person name="Wang H."/>
        </authorList>
    </citation>
    <scope>NUCLEOTIDE SEQUENCE [LARGE SCALE GENOMIC DNA]</scope>
    <source>
        <strain evidence="2">TB1705</strain>
        <tissue evidence="2">Leaf</tissue>
    </source>
</reference>
<proteinExistence type="predicted"/>
<evidence type="ECO:0000313" key="3">
    <source>
        <dbReference type="Proteomes" id="UP000541444"/>
    </source>
</evidence>
<gene>
    <name evidence="2" type="ORF">GIB67_005207</name>
</gene>
<dbReference type="EMBL" id="JACGCM010000692">
    <property type="protein sequence ID" value="KAF6168595.1"/>
    <property type="molecule type" value="Genomic_DNA"/>
</dbReference>
<protein>
    <recommendedName>
        <fullName evidence="1">Cation/H(+) antiporter C-terminal domain-containing protein</fullName>
    </recommendedName>
</protein>
<name>A0A7J7NN36_9MAGN</name>